<name>B8KW77_9GAMM</name>
<dbReference type="SUPFAM" id="SSF54001">
    <property type="entry name" value="Cysteine proteinases"/>
    <property type="match status" value="1"/>
</dbReference>
<dbReference type="Pfam" id="PF01841">
    <property type="entry name" value="Transglut_core"/>
    <property type="match status" value="1"/>
</dbReference>
<sequence>MRLKIRHETRYHFDSPVTYALQQLRKTPRNINGQQVLSWSTTIEGGAKELIFEDHHRNIVELISFGSDTHEMIVTSEGEVEREDIHGITGKQSAPAPMWYFLKPTTLTRCGPGIRALVKQFKGMEGLEAMHALSVAVRDAVAYEKKVSLMEWDAEAVLAEGRGVCQDHAHVFIAAAREMGYPARYISGYLSLDGMEDQEAMHAWVEAFVGDLGWVGFDVSNVISPDKRYVTVAVGNDYSEAAPVRGMQIGGEGETLTVDISVTQQ</sequence>
<proteinExistence type="predicted"/>
<dbReference type="HOGENOM" id="CLU_008973_1_2_6"/>
<evidence type="ECO:0000313" key="2">
    <source>
        <dbReference type="EMBL" id="EED35964.1"/>
    </source>
</evidence>
<dbReference type="Proteomes" id="UP000004699">
    <property type="component" value="Unassembled WGS sequence"/>
</dbReference>
<accession>B8KW77</accession>
<dbReference type="AlphaFoldDB" id="B8KW77"/>
<evidence type="ECO:0000313" key="3">
    <source>
        <dbReference type="Proteomes" id="UP000004699"/>
    </source>
</evidence>
<dbReference type="InterPro" id="IPR038765">
    <property type="entry name" value="Papain-like_cys_pep_sf"/>
</dbReference>
<organism evidence="2 3">
    <name type="scientific">Luminiphilus syltensis NOR5-1B</name>
    <dbReference type="NCBI Taxonomy" id="565045"/>
    <lineage>
        <taxon>Bacteria</taxon>
        <taxon>Pseudomonadati</taxon>
        <taxon>Pseudomonadota</taxon>
        <taxon>Gammaproteobacteria</taxon>
        <taxon>Cellvibrionales</taxon>
        <taxon>Halieaceae</taxon>
        <taxon>Luminiphilus</taxon>
    </lineage>
</organism>
<dbReference type="Pfam" id="PF08379">
    <property type="entry name" value="Bact_transglu_N"/>
    <property type="match status" value="1"/>
</dbReference>
<dbReference type="InterPro" id="IPR013589">
    <property type="entry name" value="Bac_transglu_N"/>
</dbReference>
<dbReference type="EMBL" id="DS999411">
    <property type="protein sequence ID" value="EED35964.1"/>
    <property type="molecule type" value="Genomic_DNA"/>
</dbReference>
<dbReference type="STRING" id="565045.NOR51B_1912"/>
<dbReference type="OrthoDB" id="5438043at2"/>
<dbReference type="RefSeq" id="WP_009020709.1">
    <property type="nucleotide sequence ID" value="NZ_DS999411.1"/>
</dbReference>
<dbReference type="PANTHER" id="PTHR33490:SF6">
    <property type="entry name" value="SLL1049 PROTEIN"/>
    <property type="match status" value="1"/>
</dbReference>
<evidence type="ECO:0000259" key="1">
    <source>
        <dbReference type="SMART" id="SM00460"/>
    </source>
</evidence>
<dbReference type="InterPro" id="IPR002931">
    <property type="entry name" value="Transglutaminase-like"/>
</dbReference>
<protein>
    <submittedName>
        <fullName evidence="2">Transglutaminase, N-terminal domain protein</fullName>
    </submittedName>
</protein>
<dbReference type="eggNOG" id="COG1305">
    <property type="taxonomic scope" value="Bacteria"/>
</dbReference>
<dbReference type="PANTHER" id="PTHR33490">
    <property type="entry name" value="BLR5614 PROTEIN-RELATED"/>
    <property type="match status" value="1"/>
</dbReference>
<dbReference type="SMART" id="SM00460">
    <property type="entry name" value="TGc"/>
    <property type="match status" value="1"/>
</dbReference>
<keyword evidence="3" id="KW-1185">Reference proteome</keyword>
<gene>
    <name evidence="2" type="ORF">NOR51B_1912</name>
</gene>
<reference evidence="3" key="1">
    <citation type="journal article" date="2013" name="BMC Microbiol.">
        <title>Taxonomy and evolution of bacteriochlorophyll a-containing members of the OM60/NOR5 clade of marine gammaproteobacteria: description of Luminiphilus syltensis gen. nov., sp. nov., reclassification of Haliea rubra as Pseudohaliea rubra gen. nov., comb. nov., and emendation of Chromatocurvus halotolerans.</title>
        <authorList>
            <person name="Spring S."/>
            <person name="Riedel T."/>
            <person name="Sproer C."/>
            <person name="Yan S."/>
            <person name="Harder J."/>
            <person name="Fuchs B.M."/>
        </authorList>
    </citation>
    <scope>NUCLEOTIDE SEQUENCE [LARGE SCALE GENOMIC DNA]</scope>
    <source>
        <strain evidence="3">NOR51-B</strain>
    </source>
</reference>
<feature type="domain" description="Transglutaminase-like" evidence="1">
    <location>
        <begin position="157"/>
        <end position="221"/>
    </location>
</feature>
<dbReference type="Gene3D" id="3.10.620.30">
    <property type="match status" value="1"/>
</dbReference>